<evidence type="ECO:0000256" key="1">
    <source>
        <dbReference type="SAM" id="MobiDB-lite"/>
    </source>
</evidence>
<keyword evidence="2" id="KW-1133">Transmembrane helix</keyword>
<keyword evidence="4" id="KW-1185">Reference proteome</keyword>
<evidence type="ECO:0000313" key="4">
    <source>
        <dbReference type="Proteomes" id="UP000238274"/>
    </source>
</evidence>
<gene>
    <name evidence="3" type="ORF">PSHT_07879</name>
</gene>
<proteinExistence type="predicted"/>
<feature type="region of interest" description="Disordered" evidence="1">
    <location>
        <begin position="1"/>
        <end position="52"/>
    </location>
</feature>
<dbReference type="GO" id="GO:0004608">
    <property type="term" value="F:phosphatidylethanolamine N-methyltransferase activity"/>
    <property type="evidence" value="ECO:0007669"/>
    <property type="project" value="TreeGrafter"/>
</dbReference>
<reference evidence="4" key="2">
    <citation type="journal article" date="2018" name="BMC Genomics">
        <title>Genomic insights into host adaptation between the wheat stripe rust pathogen (Puccinia striiformis f. sp. tritici) and the barley stripe rust pathogen (Puccinia striiformis f. sp. hordei).</title>
        <authorList>
            <person name="Xia C."/>
            <person name="Wang M."/>
            <person name="Yin C."/>
            <person name="Cornejo O.E."/>
            <person name="Hulbert S.H."/>
            <person name="Chen X."/>
        </authorList>
    </citation>
    <scope>NUCLEOTIDE SEQUENCE [LARGE SCALE GENOMIC DNA]</scope>
    <source>
        <strain evidence="4">93TX-2</strain>
    </source>
</reference>
<keyword evidence="2" id="KW-0472">Membrane</keyword>
<dbReference type="VEuPathDB" id="FungiDB:PSHT_07879"/>
<accession>A0A2S4VUB9</accession>
<reference evidence="4" key="3">
    <citation type="journal article" date="2018" name="Mol. Plant Microbe Interact.">
        <title>Genome sequence resources for the wheat stripe rust pathogen (Puccinia striiformis f. sp. tritici) and the barley stripe rust pathogen (Puccinia striiformis f. sp. hordei).</title>
        <authorList>
            <person name="Xia C."/>
            <person name="Wang M."/>
            <person name="Yin C."/>
            <person name="Cornejo O.E."/>
            <person name="Hulbert S.H."/>
            <person name="Chen X."/>
        </authorList>
    </citation>
    <scope>NUCLEOTIDE SEQUENCE [LARGE SCALE GENOMIC DNA]</scope>
    <source>
        <strain evidence="4">93TX-2</strain>
    </source>
</reference>
<evidence type="ECO:0000256" key="2">
    <source>
        <dbReference type="SAM" id="Phobius"/>
    </source>
</evidence>
<dbReference type="OrthoDB" id="4583at2759"/>
<reference evidence="3 4" key="1">
    <citation type="submission" date="2017-12" db="EMBL/GenBank/DDBJ databases">
        <title>Gene loss provides genomic basis for host adaptation in cereal stripe rust fungi.</title>
        <authorList>
            <person name="Xia C."/>
        </authorList>
    </citation>
    <scope>NUCLEOTIDE SEQUENCE [LARGE SCALE GENOMIC DNA]</scope>
    <source>
        <strain evidence="3 4">93TX-2</strain>
    </source>
</reference>
<dbReference type="PANTHER" id="PTHR32138">
    <property type="entry name" value="PHOSPHATIDYLETHANOLAMINE N-METHYLTRANSFERASE"/>
    <property type="match status" value="1"/>
</dbReference>
<name>A0A2S4VUB9_9BASI</name>
<evidence type="ECO:0000313" key="3">
    <source>
        <dbReference type="EMBL" id="POW13108.1"/>
    </source>
</evidence>
<keyword evidence="2" id="KW-0812">Transmembrane</keyword>
<comment type="caution">
    <text evidence="3">The sequence shown here is derived from an EMBL/GenBank/DDBJ whole genome shotgun (WGS) entry which is preliminary data.</text>
</comment>
<feature type="transmembrane region" description="Helical" evidence="2">
    <location>
        <begin position="111"/>
        <end position="132"/>
    </location>
</feature>
<feature type="compositionally biased region" description="Basic and acidic residues" evidence="1">
    <location>
        <begin position="36"/>
        <end position="47"/>
    </location>
</feature>
<dbReference type="GO" id="GO:0006656">
    <property type="term" value="P:phosphatidylcholine biosynthetic process"/>
    <property type="evidence" value="ECO:0007669"/>
    <property type="project" value="TreeGrafter"/>
</dbReference>
<dbReference type="AlphaFoldDB" id="A0A2S4VUB9"/>
<organism evidence="3 4">
    <name type="scientific">Puccinia striiformis</name>
    <dbReference type="NCBI Taxonomy" id="27350"/>
    <lineage>
        <taxon>Eukaryota</taxon>
        <taxon>Fungi</taxon>
        <taxon>Dikarya</taxon>
        <taxon>Basidiomycota</taxon>
        <taxon>Pucciniomycotina</taxon>
        <taxon>Pucciniomycetes</taxon>
        <taxon>Pucciniales</taxon>
        <taxon>Pucciniaceae</taxon>
        <taxon>Puccinia</taxon>
    </lineage>
</organism>
<dbReference type="PANTHER" id="PTHR32138:SF0">
    <property type="entry name" value="PHOSPHATIDYLETHANOLAMINE N-METHYLTRANSFERASE"/>
    <property type="match status" value="1"/>
</dbReference>
<dbReference type="Proteomes" id="UP000238274">
    <property type="component" value="Unassembled WGS sequence"/>
</dbReference>
<dbReference type="EMBL" id="PKSM01000099">
    <property type="protein sequence ID" value="POW13108.1"/>
    <property type="molecule type" value="Genomic_DNA"/>
</dbReference>
<sequence>MDIKPGLVVVSPPTAIADEESKSKTNLPGEEVEEEDNKKQDDGDQGKQRKKSAYGKPWMALVLFKIPETHNMVSSLFDPRLPKSSLDLITLSTLIAQTIPLMIFTRKKLKIYYMISFLFWRLTYNVGLGWILKKQSENKFIIKIIKI</sequence>
<protein>
    <submittedName>
        <fullName evidence="3">Uncharacterized protein</fullName>
    </submittedName>
</protein>